<protein>
    <submittedName>
        <fullName evidence="1">Uncharacterized protein</fullName>
    </submittedName>
</protein>
<dbReference type="AlphaFoldDB" id="A0A061QNC5"/>
<proteinExistence type="predicted"/>
<accession>A0A061QNC5</accession>
<dbReference type="EMBL" id="GBEZ01024931">
    <property type="protein sequence ID" value="JAC62107.1"/>
    <property type="molecule type" value="Transcribed_RNA"/>
</dbReference>
<sequence length="30" mass="3561">MTDKKAQVTVGSQFATKNRGWRKIQFSRKY</sequence>
<reference evidence="1" key="1">
    <citation type="submission" date="2014-05" db="EMBL/GenBank/DDBJ databases">
        <title>The transcriptome of the halophilic microalga Tetraselmis sp. GSL018 isolated from the Great Salt Lake, Utah.</title>
        <authorList>
            <person name="Jinkerson R.E."/>
            <person name="D'Adamo S."/>
            <person name="Posewitz M.C."/>
        </authorList>
    </citation>
    <scope>NUCLEOTIDE SEQUENCE</scope>
    <source>
        <strain evidence="1">GSL018</strain>
    </source>
</reference>
<organism evidence="1">
    <name type="scientific">Tetraselmis sp. GSL018</name>
    <dbReference type="NCBI Taxonomy" id="582737"/>
    <lineage>
        <taxon>Eukaryota</taxon>
        <taxon>Viridiplantae</taxon>
        <taxon>Chlorophyta</taxon>
        <taxon>core chlorophytes</taxon>
        <taxon>Chlorodendrophyceae</taxon>
        <taxon>Chlorodendrales</taxon>
        <taxon>Chlorodendraceae</taxon>
        <taxon>Tetraselmis</taxon>
    </lineage>
</organism>
<name>A0A061QNC5_9CHLO</name>
<gene>
    <name evidence="1" type="ORF">TSPGSL018_24252</name>
</gene>
<evidence type="ECO:0000313" key="1">
    <source>
        <dbReference type="EMBL" id="JAC62107.1"/>
    </source>
</evidence>